<dbReference type="Proteomes" id="UP001177744">
    <property type="component" value="Unassembled WGS sequence"/>
</dbReference>
<evidence type="ECO:0000313" key="2">
    <source>
        <dbReference type="EMBL" id="KAK1345792.1"/>
    </source>
</evidence>
<reference evidence="2" key="1">
    <citation type="submission" date="2023-06" db="EMBL/GenBank/DDBJ databases">
        <title>Reference genome for the Northern bat (Eptesicus nilssonii), a most northern bat species.</title>
        <authorList>
            <person name="Laine V.N."/>
            <person name="Pulliainen A.T."/>
            <person name="Lilley T.M."/>
        </authorList>
    </citation>
    <scope>NUCLEOTIDE SEQUENCE</scope>
    <source>
        <strain evidence="2">BLF_Eptnil</strain>
        <tissue evidence="2">Kidney</tissue>
    </source>
</reference>
<dbReference type="AlphaFoldDB" id="A0AA40IB28"/>
<dbReference type="EMBL" id="JAULJE010000002">
    <property type="protein sequence ID" value="KAK1345792.1"/>
    <property type="molecule type" value="Genomic_DNA"/>
</dbReference>
<evidence type="ECO:0000313" key="3">
    <source>
        <dbReference type="Proteomes" id="UP001177744"/>
    </source>
</evidence>
<name>A0AA40IB28_CNENI</name>
<keyword evidence="3" id="KW-1185">Reference proteome</keyword>
<gene>
    <name evidence="2" type="ORF">QTO34_008257</name>
</gene>
<organism evidence="2 3">
    <name type="scientific">Cnephaeus nilssonii</name>
    <name type="common">Northern bat</name>
    <name type="synonym">Eptesicus nilssonii</name>
    <dbReference type="NCBI Taxonomy" id="3371016"/>
    <lineage>
        <taxon>Eukaryota</taxon>
        <taxon>Metazoa</taxon>
        <taxon>Chordata</taxon>
        <taxon>Craniata</taxon>
        <taxon>Vertebrata</taxon>
        <taxon>Euteleostomi</taxon>
        <taxon>Mammalia</taxon>
        <taxon>Eutheria</taxon>
        <taxon>Laurasiatheria</taxon>
        <taxon>Chiroptera</taxon>
        <taxon>Yangochiroptera</taxon>
        <taxon>Vespertilionidae</taxon>
        <taxon>Cnephaeus</taxon>
    </lineage>
</organism>
<comment type="caution">
    <text evidence="2">The sequence shown here is derived from an EMBL/GenBank/DDBJ whole genome shotgun (WGS) entry which is preliminary data.</text>
</comment>
<protein>
    <submittedName>
        <fullName evidence="2">Uncharacterized protein</fullName>
    </submittedName>
</protein>
<feature type="region of interest" description="Disordered" evidence="1">
    <location>
        <begin position="1"/>
        <end position="43"/>
    </location>
</feature>
<proteinExistence type="predicted"/>
<evidence type="ECO:0000256" key="1">
    <source>
        <dbReference type="SAM" id="MobiDB-lite"/>
    </source>
</evidence>
<accession>A0AA40IB28</accession>
<sequence length="91" mass="10472">MRGACTPTARSPSQQPLHGLESQHAFRKPPPRRRLSEGLGHQRTASQLVHQAWHRRQFLHKLILSCNPLATVEDPYLPNAHHLNIQTWEQC</sequence>